<keyword evidence="2" id="KW-1185">Reference proteome</keyword>
<protein>
    <submittedName>
        <fullName evidence="1">Uncharacterized protein</fullName>
    </submittedName>
</protein>
<evidence type="ECO:0000313" key="2">
    <source>
        <dbReference type="Proteomes" id="UP000509568"/>
    </source>
</evidence>
<dbReference type="EMBL" id="CP056030">
    <property type="protein sequence ID" value="QKZ04639.1"/>
    <property type="molecule type" value="Genomic_DNA"/>
</dbReference>
<organism evidence="1 2">
    <name type="scientific">Pseudomonas eucalypticola</name>
    <dbReference type="NCBI Taxonomy" id="2599595"/>
    <lineage>
        <taxon>Bacteria</taxon>
        <taxon>Pseudomonadati</taxon>
        <taxon>Pseudomonadota</taxon>
        <taxon>Gammaproteobacteria</taxon>
        <taxon>Pseudomonadales</taxon>
        <taxon>Pseudomonadaceae</taxon>
        <taxon>Pseudomonas</taxon>
    </lineage>
</organism>
<dbReference type="AlphaFoldDB" id="A0A7D5D6K3"/>
<gene>
    <name evidence="1" type="ORF">HWQ56_12930</name>
</gene>
<name>A0A7D5D6K3_9PSED</name>
<accession>A0A7D5D6K3</accession>
<proteinExistence type="predicted"/>
<evidence type="ECO:0000313" key="1">
    <source>
        <dbReference type="EMBL" id="QKZ04639.1"/>
    </source>
</evidence>
<reference evidence="1 2" key="1">
    <citation type="submission" date="2020-06" db="EMBL/GenBank/DDBJ databases">
        <title>Pseudomonas eucalypticola sp. nov., an endophyte of Eucalyptus dunnii leaves with biocontrol ability of eucalyptus leaf blight.</title>
        <authorList>
            <person name="Liu Y."/>
            <person name="Song Z."/>
            <person name="Zeng H."/>
            <person name="Lu M."/>
            <person name="Wang X."/>
            <person name="Lian X."/>
            <person name="Zhang Q."/>
        </authorList>
    </citation>
    <scope>NUCLEOTIDE SEQUENCE [LARGE SCALE GENOMIC DNA]</scope>
    <source>
        <strain evidence="1 2">NP-1</strain>
    </source>
</reference>
<dbReference type="KEGG" id="pez:HWQ56_12930"/>
<dbReference type="Proteomes" id="UP000509568">
    <property type="component" value="Chromosome"/>
</dbReference>
<sequence length="88" mass="9632">MSRKQKTSPSENQIAVQESRIPDIAIKAFSNAFKAAIAQGASVLVARNGELLEVSEHARTPIRSLGEYGHLKSGTRLKIRKQEDRASS</sequence>
<dbReference type="RefSeq" id="WP_176570734.1">
    <property type="nucleotide sequence ID" value="NZ_CP056030.1"/>
</dbReference>